<dbReference type="EnsemblMetazoa" id="XM_050649337.1">
    <property type="protein sequence ID" value="XP_050505294.1"/>
    <property type="gene ID" value="LOC126883678"/>
</dbReference>
<organism evidence="2 3">
    <name type="scientific">Diabrotica virgifera virgifera</name>
    <name type="common">western corn rootworm</name>
    <dbReference type="NCBI Taxonomy" id="50390"/>
    <lineage>
        <taxon>Eukaryota</taxon>
        <taxon>Metazoa</taxon>
        <taxon>Ecdysozoa</taxon>
        <taxon>Arthropoda</taxon>
        <taxon>Hexapoda</taxon>
        <taxon>Insecta</taxon>
        <taxon>Pterygota</taxon>
        <taxon>Neoptera</taxon>
        <taxon>Endopterygota</taxon>
        <taxon>Coleoptera</taxon>
        <taxon>Polyphaga</taxon>
        <taxon>Cucujiformia</taxon>
        <taxon>Chrysomeloidea</taxon>
        <taxon>Chrysomelidae</taxon>
        <taxon>Galerucinae</taxon>
        <taxon>Diabroticina</taxon>
        <taxon>Diabroticites</taxon>
        <taxon>Diabrotica</taxon>
    </lineage>
</organism>
<feature type="domain" description="Tc1-like transposase DDE" evidence="1">
    <location>
        <begin position="37"/>
        <end position="199"/>
    </location>
</feature>
<dbReference type="Gene3D" id="3.30.420.10">
    <property type="entry name" value="Ribonuclease H-like superfamily/Ribonuclease H"/>
    <property type="match status" value="1"/>
</dbReference>
<evidence type="ECO:0000313" key="3">
    <source>
        <dbReference type="Proteomes" id="UP001652700"/>
    </source>
</evidence>
<protein>
    <recommendedName>
        <fullName evidence="1">Tc1-like transposase DDE domain-containing protein</fullName>
    </recommendedName>
</protein>
<evidence type="ECO:0000313" key="2">
    <source>
        <dbReference type="EnsemblMetazoa" id="XP_050505294.1"/>
    </source>
</evidence>
<evidence type="ECO:0000259" key="1">
    <source>
        <dbReference type="Pfam" id="PF13358"/>
    </source>
</evidence>
<dbReference type="PANTHER" id="PTHR33939:SF1">
    <property type="entry name" value="DUF4371 DOMAIN-CONTAINING PROTEIN"/>
    <property type="match status" value="1"/>
</dbReference>
<name>A0ABM5K533_DIAVI</name>
<dbReference type="PANTHER" id="PTHR33939">
    <property type="entry name" value="PROTEIN CBG22215"/>
    <property type="match status" value="1"/>
</dbReference>
<dbReference type="RefSeq" id="XP_050505294.1">
    <property type="nucleotide sequence ID" value="XM_050649337.1"/>
</dbReference>
<sequence>MKRNIVYLDETWYDTHDTVKKSWTNNNKKCFNSVPPNKGKRIIILHCGEENGWIDDALLLSAKQIKDASLDYHDDMESSIFESWFERSLLPKLPPHSVIVMDNASYHSRLMKRIPNNSWNKLQIQEFLFTENLYFEASYTKQQLLEVVHSRQYEKEYVVDNCARSNGHTVLRLPPYYCTLNPIELIWAQLKGNIRRRNVAPKFSSTVLQLIRREVTKITETNWKNVIKHVIGVENDYLKYLPTLIKKITINLDDTSDTSDNSDSE</sequence>
<dbReference type="InterPro" id="IPR038717">
    <property type="entry name" value="Tc1-like_DDE_dom"/>
</dbReference>
<keyword evidence="3" id="KW-1185">Reference proteome</keyword>
<dbReference type="Pfam" id="PF13358">
    <property type="entry name" value="DDE_3"/>
    <property type="match status" value="1"/>
</dbReference>
<dbReference type="Proteomes" id="UP001652700">
    <property type="component" value="Unplaced"/>
</dbReference>
<dbReference type="GeneID" id="126883678"/>
<dbReference type="InterPro" id="IPR036397">
    <property type="entry name" value="RNaseH_sf"/>
</dbReference>
<reference evidence="2" key="1">
    <citation type="submission" date="2025-05" db="UniProtKB">
        <authorList>
            <consortium name="EnsemblMetazoa"/>
        </authorList>
    </citation>
    <scope>IDENTIFICATION</scope>
</reference>
<accession>A0ABM5K533</accession>
<proteinExistence type="predicted"/>